<protein>
    <submittedName>
        <fullName evidence="1">Uncharacterized protein</fullName>
    </submittedName>
</protein>
<name>A0A8J4PS94_9MYCE</name>
<evidence type="ECO:0000313" key="3">
    <source>
        <dbReference type="Proteomes" id="UP000695562"/>
    </source>
</evidence>
<accession>A0A8J4PS94</accession>
<dbReference type="Proteomes" id="UP000695562">
    <property type="component" value="Unassembled WGS sequence"/>
</dbReference>
<sequence length="71" mass="7966">MSSLNTLNIISKSSKMLLNQVSPNMINQMTMPLINGNNKQIKSSFINTNNDMKLRSSLKASIEIPELNQEN</sequence>
<comment type="caution">
    <text evidence="1">The sequence shown here is derived from an EMBL/GenBank/DDBJ whole genome shotgun (WGS) entry which is preliminary data.</text>
</comment>
<proteinExistence type="predicted"/>
<evidence type="ECO:0000313" key="2">
    <source>
        <dbReference type="EMBL" id="KAF2072898.1"/>
    </source>
</evidence>
<dbReference type="EMBL" id="AJWJ01000240">
    <property type="protein sequence ID" value="KAF2072895.1"/>
    <property type="molecule type" value="Genomic_DNA"/>
</dbReference>
<dbReference type="EMBL" id="AJWJ01000240">
    <property type="protein sequence ID" value="KAF2072898.1"/>
    <property type="molecule type" value="Genomic_DNA"/>
</dbReference>
<gene>
    <name evidence="1" type="ORF">CYY_005790</name>
    <name evidence="2" type="ORF">CYY_005793</name>
</gene>
<keyword evidence="3" id="KW-1185">Reference proteome</keyword>
<evidence type="ECO:0000313" key="1">
    <source>
        <dbReference type="EMBL" id="KAF2072895.1"/>
    </source>
</evidence>
<organism evidence="1 3">
    <name type="scientific">Polysphondylium violaceum</name>
    <dbReference type="NCBI Taxonomy" id="133409"/>
    <lineage>
        <taxon>Eukaryota</taxon>
        <taxon>Amoebozoa</taxon>
        <taxon>Evosea</taxon>
        <taxon>Eumycetozoa</taxon>
        <taxon>Dictyostelia</taxon>
        <taxon>Dictyosteliales</taxon>
        <taxon>Dictyosteliaceae</taxon>
        <taxon>Polysphondylium</taxon>
    </lineage>
</organism>
<dbReference type="AlphaFoldDB" id="A0A8J4PS94"/>
<reference evidence="1" key="1">
    <citation type="submission" date="2020-01" db="EMBL/GenBank/DDBJ databases">
        <title>Development of genomics and gene disruption for Polysphondylium violaceum indicates a role for the polyketide synthase stlB in stalk morphogenesis.</title>
        <authorList>
            <person name="Narita B."/>
            <person name="Kawabe Y."/>
            <person name="Kin K."/>
            <person name="Saito T."/>
            <person name="Gibbs R."/>
            <person name="Kuspa A."/>
            <person name="Muzny D."/>
            <person name="Queller D."/>
            <person name="Richards S."/>
            <person name="Strassman J."/>
            <person name="Sucgang R."/>
            <person name="Worley K."/>
            <person name="Schaap P."/>
        </authorList>
    </citation>
    <scope>NUCLEOTIDE SEQUENCE</scope>
    <source>
        <strain evidence="1">QSvi11</strain>
    </source>
</reference>